<feature type="transmembrane region" description="Helical" evidence="2">
    <location>
        <begin position="146"/>
        <end position="165"/>
    </location>
</feature>
<sequence>MIAMRSVPALAPDPGLCDLPGADAVCAGIGGAGEGGAGGGVIDELAAALQEAQVKVLSMMADFSASTAPGPPLSDSVGPVAWLQERTHWYVALLAVLGLIIAAGRLALRRRAEPAMRAMAGLLTLTVVTGCGTAVMSLLVEAGDAYSGWIIGQALSGADFSAAITRLASFQSLTLPPGLMIILAFVSIISCVLQIMLMLARVVVLGLLAGMLPMAAALSGTRAGRVWLTRIAVWALAFALYKPAAATVYGYAFLAMGTPASELAQMSGMLMIILAVVALPALMRLLSPAISAVGSGGGGSGAAMTVWGVATGARVLPALGRNHSATSGVDADRGGRPAGPCGARATGPATDPLGNAPDAATTTKSTQPPAREGGPDGDH</sequence>
<feature type="transmembrane region" description="Helical" evidence="2">
    <location>
        <begin position="266"/>
        <end position="286"/>
    </location>
</feature>
<proteinExistence type="predicted"/>
<evidence type="ECO:0000313" key="3">
    <source>
        <dbReference type="EMBL" id="TDD56394.1"/>
    </source>
</evidence>
<feature type="transmembrane region" description="Helical" evidence="2">
    <location>
        <begin position="202"/>
        <end position="219"/>
    </location>
</feature>
<feature type="transmembrane region" description="Helical" evidence="2">
    <location>
        <begin position="231"/>
        <end position="254"/>
    </location>
</feature>
<keyword evidence="2" id="KW-1133">Transmembrane helix</keyword>
<organism evidence="3 4">
    <name type="scientific">Nonomuraea terrae</name>
    <dbReference type="NCBI Taxonomy" id="2530383"/>
    <lineage>
        <taxon>Bacteria</taxon>
        <taxon>Bacillati</taxon>
        <taxon>Actinomycetota</taxon>
        <taxon>Actinomycetes</taxon>
        <taxon>Streptosporangiales</taxon>
        <taxon>Streptosporangiaceae</taxon>
        <taxon>Nonomuraea</taxon>
    </lineage>
</organism>
<feature type="transmembrane region" description="Helical" evidence="2">
    <location>
        <begin position="89"/>
        <end position="108"/>
    </location>
</feature>
<keyword evidence="2" id="KW-0812">Transmembrane</keyword>
<dbReference type="RefSeq" id="WP_132608497.1">
    <property type="nucleotide sequence ID" value="NZ_SMKQ01000003.1"/>
</dbReference>
<evidence type="ECO:0000256" key="1">
    <source>
        <dbReference type="SAM" id="MobiDB-lite"/>
    </source>
</evidence>
<dbReference type="Proteomes" id="UP000295302">
    <property type="component" value="Unassembled WGS sequence"/>
</dbReference>
<reference evidence="3 4" key="1">
    <citation type="submission" date="2019-03" db="EMBL/GenBank/DDBJ databases">
        <title>Draft genome sequences of novel Actinobacteria.</title>
        <authorList>
            <person name="Sahin N."/>
            <person name="Ay H."/>
            <person name="Saygin H."/>
        </authorList>
    </citation>
    <scope>NUCLEOTIDE SEQUENCE [LARGE SCALE GENOMIC DNA]</scope>
    <source>
        <strain evidence="3 4">CH32</strain>
    </source>
</reference>
<feature type="transmembrane region" description="Helical" evidence="2">
    <location>
        <begin position="120"/>
        <end position="140"/>
    </location>
</feature>
<keyword evidence="2" id="KW-0472">Membrane</keyword>
<name>A0A4R4ZFN7_9ACTN</name>
<dbReference type="EMBL" id="SMKQ01000003">
    <property type="protein sequence ID" value="TDD56394.1"/>
    <property type="molecule type" value="Genomic_DNA"/>
</dbReference>
<keyword evidence="4" id="KW-1185">Reference proteome</keyword>
<protein>
    <submittedName>
        <fullName evidence="3">Uncharacterized protein</fullName>
    </submittedName>
</protein>
<comment type="caution">
    <text evidence="3">The sequence shown here is derived from an EMBL/GenBank/DDBJ whole genome shotgun (WGS) entry which is preliminary data.</text>
</comment>
<feature type="compositionally biased region" description="Low complexity" evidence="1">
    <location>
        <begin position="338"/>
        <end position="349"/>
    </location>
</feature>
<dbReference type="OrthoDB" id="3694109at2"/>
<dbReference type="AlphaFoldDB" id="A0A4R4ZFN7"/>
<evidence type="ECO:0000313" key="4">
    <source>
        <dbReference type="Proteomes" id="UP000295302"/>
    </source>
</evidence>
<accession>A0A4R4ZFN7</accession>
<evidence type="ECO:0000256" key="2">
    <source>
        <dbReference type="SAM" id="Phobius"/>
    </source>
</evidence>
<feature type="region of interest" description="Disordered" evidence="1">
    <location>
        <begin position="324"/>
        <end position="379"/>
    </location>
</feature>
<gene>
    <name evidence="3" type="ORF">E1286_01805</name>
</gene>
<feature type="transmembrane region" description="Helical" evidence="2">
    <location>
        <begin position="177"/>
        <end position="196"/>
    </location>
</feature>